<dbReference type="GO" id="GO:0008270">
    <property type="term" value="F:zinc ion binding"/>
    <property type="evidence" value="ECO:0007669"/>
    <property type="project" value="UniProtKB-KW"/>
</dbReference>
<comment type="caution">
    <text evidence="4">The sequence shown here is derived from an EMBL/GenBank/DDBJ whole genome shotgun (WGS) entry which is preliminary data.</text>
</comment>
<dbReference type="EMBL" id="JAIWYP010000002">
    <property type="protein sequence ID" value="KAH3874650.1"/>
    <property type="molecule type" value="Genomic_DNA"/>
</dbReference>
<evidence type="ECO:0000256" key="2">
    <source>
        <dbReference type="SAM" id="Coils"/>
    </source>
</evidence>
<evidence type="ECO:0000256" key="1">
    <source>
        <dbReference type="PROSITE-ProRule" id="PRU00024"/>
    </source>
</evidence>
<dbReference type="InterPro" id="IPR000315">
    <property type="entry name" value="Znf_B-box"/>
</dbReference>
<sequence length="191" mass="21724">MAESVESSLHKGSDMFLDYICTACEERSLSIEASSYCEKCATFLCEKCISPHTQLYGKHVVLGRDDVEKWPLLKCSIIDRCPEHENMKIACFCENHDQLCCYSCVSLHHRTCANVKLITDSCNVANFYDADNVKENLKEINTRLNTARIDKEDDIKELESSYQQILSKIKAAREKTISDIIVRENDAIGEV</sequence>
<reference evidence="4" key="2">
    <citation type="submission" date="2020-11" db="EMBL/GenBank/DDBJ databases">
        <authorList>
            <person name="McCartney M.A."/>
            <person name="Auch B."/>
            <person name="Kono T."/>
            <person name="Mallez S."/>
            <person name="Becker A."/>
            <person name="Gohl D.M."/>
            <person name="Silverstein K.A.T."/>
            <person name="Koren S."/>
            <person name="Bechman K.B."/>
            <person name="Herman A."/>
            <person name="Abrahante J.E."/>
            <person name="Garbe J."/>
        </authorList>
    </citation>
    <scope>NUCLEOTIDE SEQUENCE</scope>
    <source>
        <strain evidence="4">Duluth1</strain>
        <tissue evidence="4">Whole animal</tissue>
    </source>
</reference>
<dbReference type="PANTHER" id="PTHR25462:SF296">
    <property type="entry name" value="MEIOTIC P26, ISOFORM F"/>
    <property type="match status" value="1"/>
</dbReference>
<dbReference type="AlphaFoldDB" id="A0A9D4RQ77"/>
<reference evidence="4" key="1">
    <citation type="journal article" date="2019" name="bioRxiv">
        <title>The Genome of the Zebra Mussel, Dreissena polymorpha: A Resource for Invasive Species Research.</title>
        <authorList>
            <person name="McCartney M.A."/>
            <person name="Auch B."/>
            <person name="Kono T."/>
            <person name="Mallez S."/>
            <person name="Zhang Y."/>
            <person name="Obille A."/>
            <person name="Becker A."/>
            <person name="Abrahante J.E."/>
            <person name="Garbe J."/>
            <person name="Badalamenti J.P."/>
            <person name="Herman A."/>
            <person name="Mangelson H."/>
            <person name="Liachko I."/>
            <person name="Sullivan S."/>
            <person name="Sone E.D."/>
            <person name="Koren S."/>
            <person name="Silverstein K.A.T."/>
            <person name="Beckman K.B."/>
            <person name="Gohl D.M."/>
        </authorList>
    </citation>
    <scope>NUCLEOTIDE SEQUENCE</scope>
    <source>
        <strain evidence="4">Duluth1</strain>
        <tissue evidence="4">Whole animal</tissue>
    </source>
</reference>
<dbReference type="Proteomes" id="UP000828390">
    <property type="component" value="Unassembled WGS sequence"/>
</dbReference>
<keyword evidence="5" id="KW-1185">Reference proteome</keyword>
<dbReference type="PROSITE" id="PS50119">
    <property type="entry name" value="ZF_BBOX"/>
    <property type="match status" value="1"/>
</dbReference>
<keyword evidence="1" id="KW-0863">Zinc-finger</keyword>
<feature type="domain" description="B box-type" evidence="3">
    <location>
        <begin position="20"/>
        <end position="64"/>
    </location>
</feature>
<organism evidence="4 5">
    <name type="scientific">Dreissena polymorpha</name>
    <name type="common">Zebra mussel</name>
    <name type="synonym">Mytilus polymorpha</name>
    <dbReference type="NCBI Taxonomy" id="45954"/>
    <lineage>
        <taxon>Eukaryota</taxon>
        <taxon>Metazoa</taxon>
        <taxon>Spiralia</taxon>
        <taxon>Lophotrochozoa</taxon>
        <taxon>Mollusca</taxon>
        <taxon>Bivalvia</taxon>
        <taxon>Autobranchia</taxon>
        <taxon>Heteroconchia</taxon>
        <taxon>Euheterodonta</taxon>
        <taxon>Imparidentia</taxon>
        <taxon>Neoheterodontei</taxon>
        <taxon>Myida</taxon>
        <taxon>Dreissenoidea</taxon>
        <taxon>Dreissenidae</taxon>
        <taxon>Dreissena</taxon>
    </lineage>
</organism>
<evidence type="ECO:0000313" key="5">
    <source>
        <dbReference type="Proteomes" id="UP000828390"/>
    </source>
</evidence>
<name>A0A9D4RQ77_DREPO</name>
<keyword evidence="1" id="KW-0479">Metal-binding</keyword>
<dbReference type="Gene3D" id="3.30.160.60">
    <property type="entry name" value="Classic Zinc Finger"/>
    <property type="match status" value="1"/>
</dbReference>
<keyword evidence="1" id="KW-0862">Zinc</keyword>
<protein>
    <recommendedName>
        <fullName evidence="3">B box-type domain-containing protein</fullName>
    </recommendedName>
</protein>
<gene>
    <name evidence="4" type="ORF">DPMN_037901</name>
</gene>
<evidence type="ECO:0000259" key="3">
    <source>
        <dbReference type="PROSITE" id="PS50119"/>
    </source>
</evidence>
<accession>A0A9D4RQ77</accession>
<keyword evidence="2" id="KW-0175">Coiled coil</keyword>
<feature type="coiled-coil region" evidence="2">
    <location>
        <begin position="130"/>
        <end position="175"/>
    </location>
</feature>
<dbReference type="PANTHER" id="PTHR25462">
    <property type="entry name" value="BONUS, ISOFORM C-RELATED"/>
    <property type="match status" value="1"/>
</dbReference>
<proteinExistence type="predicted"/>
<dbReference type="InterPro" id="IPR047153">
    <property type="entry name" value="TRIM45/56/19-like"/>
</dbReference>
<evidence type="ECO:0000313" key="4">
    <source>
        <dbReference type="EMBL" id="KAH3874650.1"/>
    </source>
</evidence>